<organism evidence="10 11">
    <name type="scientific">Actinia tenebrosa</name>
    <name type="common">Australian red waratah sea anemone</name>
    <dbReference type="NCBI Taxonomy" id="6105"/>
    <lineage>
        <taxon>Eukaryota</taxon>
        <taxon>Metazoa</taxon>
        <taxon>Cnidaria</taxon>
        <taxon>Anthozoa</taxon>
        <taxon>Hexacorallia</taxon>
        <taxon>Actiniaria</taxon>
        <taxon>Actiniidae</taxon>
        <taxon>Actinia</taxon>
    </lineage>
</organism>
<dbReference type="GO" id="GO:0003887">
    <property type="term" value="F:DNA-directed DNA polymerase activity"/>
    <property type="evidence" value="ECO:0007669"/>
    <property type="project" value="UniProtKB-KW"/>
</dbReference>
<keyword evidence="10" id="KW-1185">Reference proteome</keyword>
<feature type="domain" description="DNA-directed DNA polymerase family B mitochondria/virus" evidence="9">
    <location>
        <begin position="183"/>
        <end position="237"/>
    </location>
</feature>
<dbReference type="GO" id="GO:0003677">
    <property type="term" value="F:DNA binding"/>
    <property type="evidence" value="ECO:0007669"/>
    <property type="project" value="UniProtKB-KW"/>
</dbReference>
<evidence type="ECO:0000313" key="11">
    <source>
        <dbReference type="RefSeq" id="XP_031552434.1"/>
    </source>
</evidence>
<keyword evidence="7" id="KW-0238">DNA-binding</keyword>
<evidence type="ECO:0000256" key="1">
    <source>
        <dbReference type="ARBA" id="ARBA00005755"/>
    </source>
</evidence>
<keyword evidence="6" id="KW-0239">DNA-directed DNA polymerase</keyword>
<dbReference type="Gene3D" id="3.40.960.10">
    <property type="entry name" value="VSR Endonuclease"/>
    <property type="match status" value="1"/>
</dbReference>
<evidence type="ECO:0000313" key="10">
    <source>
        <dbReference type="Proteomes" id="UP000515163"/>
    </source>
</evidence>
<keyword evidence="5" id="KW-0235">DNA replication</keyword>
<comment type="similarity">
    <text evidence="1">Belongs to the DNA polymerase type-B family.</text>
</comment>
<dbReference type="GO" id="GO:0006281">
    <property type="term" value="P:DNA repair"/>
    <property type="evidence" value="ECO:0007669"/>
    <property type="project" value="UniProtKB-ARBA"/>
</dbReference>
<dbReference type="SUPFAM" id="SSF52980">
    <property type="entry name" value="Restriction endonuclease-like"/>
    <property type="match status" value="1"/>
</dbReference>
<evidence type="ECO:0000259" key="9">
    <source>
        <dbReference type="Pfam" id="PF03175"/>
    </source>
</evidence>
<evidence type="ECO:0000256" key="7">
    <source>
        <dbReference type="ARBA" id="ARBA00023125"/>
    </source>
</evidence>
<dbReference type="GeneID" id="116289627"/>
<dbReference type="GO" id="GO:0000166">
    <property type="term" value="F:nucleotide binding"/>
    <property type="evidence" value="ECO:0007669"/>
    <property type="project" value="InterPro"/>
</dbReference>
<dbReference type="OrthoDB" id="5967133at2759"/>
<keyword evidence="3" id="KW-0808">Transferase</keyword>
<dbReference type="InterPro" id="IPR043502">
    <property type="entry name" value="DNA/RNA_pol_sf"/>
</dbReference>
<evidence type="ECO:0000256" key="5">
    <source>
        <dbReference type="ARBA" id="ARBA00022705"/>
    </source>
</evidence>
<gene>
    <name evidence="11" type="primary">LOC116289627</name>
</gene>
<evidence type="ECO:0000256" key="4">
    <source>
        <dbReference type="ARBA" id="ARBA00022695"/>
    </source>
</evidence>
<evidence type="ECO:0000256" key="2">
    <source>
        <dbReference type="ARBA" id="ARBA00012417"/>
    </source>
</evidence>
<dbReference type="EC" id="2.7.7.7" evidence="2"/>
<dbReference type="InterPro" id="IPR011335">
    <property type="entry name" value="Restrct_endonuc-II-like"/>
</dbReference>
<comment type="catalytic activity">
    <reaction evidence="8">
        <text>DNA(n) + a 2'-deoxyribonucleoside 5'-triphosphate = DNA(n+1) + diphosphate</text>
        <dbReference type="Rhea" id="RHEA:22508"/>
        <dbReference type="Rhea" id="RHEA-COMP:17339"/>
        <dbReference type="Rhea" id="RHEA-COMP:17340"/>
        <dbReference type="ChEBI" id="CHEBI:33019"/>
        <dbReference type="ChEBI" id="CHEBI:61560"/>
        <dbReference type="ChEBI" id="CHEBI:173112"/>
        <dbReference type="EC" id="2.7.7.7"/>
    </reaction>
</comment>
<dbReference type="Pfam" id="PF03175">
    <property type="entry name" value="DNA_pol_B_2"/>
    <property type="match status" value="1"/>
</dbReference>
<dbReference type="InterPro" id="IPR004868">
    <property type="entry name" value="DNA-dir_DNA_pol_B_mt/vir"/>
</dbReference>
<dbReference type="KEGG" id="aten:116289627"/>
<evidence type="ECO:0000256" key="8">
    <source>
        <dbReference type="ARBA" id="ARBA00049244"/>
    </source>
</evidence>
<evidence type="ECO:0000256" key="6">
    <source>
        <dbReference type="ARBA" id="ARBA00022932"/>
    </source>
</evidence>
<sequence length="273" mass="31636">MSEFRRLFMETTDIDPFAKCITIASACNLVFRKNFLQPETIAIIPPHGYTPQDEQSVQTLKWLRYTAEKENIYIQHAGNTGEQRIGPYRVDGFHQESNTVFEYNGDFWHGCSKCFARETKNPVTGNTMGELYEKTLQRRRHLITQGYRVVEKWECELKKELNENEEMREYFDTCIVAEPLEPRQALFGGRTNATKLYHEAQEGEKIKYVDFTSLYPWANKYCEYPLGHPEIISENLGPLEELNKSPVGFLAGVLLKRINNAISQSTARMKESV</sequence>
<dbReference type="GO" id="GO:0006260">
    <property type="term" value="P:DNA replication"/>
    <property type="evidence" value="ECO:0007669"/>
    <property type="project" value="UniProtKB-KW"/>
</dbReference>
<dbReference type="RefSeq" id="XP_031552434.1">
    <property type="nucleotide sequence ID" value="XM_031696574.1"/>
</dbReference>
<dbReference type="SUPFAM" id="SSF56672">
    <property type="entry name" value="DNA/RNA polymerases"/>
    <property type="match status" value="1"/>
</dbReference>
<dbReference type="PANTHER" id="PTHR33568:SF3">
    <property type="entry name" value="DNA-DIRECTED DNA POLYMERASE"/>
    <property type="match status" value="1"/>
</dbReference>
<protein>
    <recommendedName>
        <fullName evidence="2">DNA-directed DNA polymerase</fullName>
        <ecNumber evidence="2">2.7.7.7</ecNumber>
    </recommendedName>
</protein>
<reference evidence="11" key="1">
    <citation type="submission" date="2025-08" db="UniProtKB">
        <authorList>
            <consortium name="RefSeq"/>
        </authorList>
    </citation>
    <scope>IDENTIFICATION</scope>
    <source>
        <tissue evidence="11">Tentacle</tissue>
    </source>
</reference>
<evidence type="ECO:0000256" key="3">
    <source>
        <dbReference type="ARBA" id="ARBA00022679"/>
    </source>
</evidence>
<accession>A0A6P8H7P1</accession>
<dbReference type="AlphaFoldDB" id="A0A6P8H7P1"/>
<proteinExistence type="inferred from homology"/>
<keyword evidence="4" id="KW-0548">Nucleotidyltransferase</keyword>
<dbReference type="InParanoid" id="A0A6P8H7P1"/>
<dbReference type="Proteomes" id="UP000515163">
    <property type="component" value="Unplaced"/>
</dbReference>
<name>A0A6P8H7P1_ACTTE</name>
<dbReference type="PANTHER" id="PTHR33568">
    <property type="entry name" value="DNA POLYMERASE"/>
    <property type="match status" value="1"/>
</dbReference>